<feature type="transmembrane region" description="Helical" evidence="1">
    <location>
        <begin position="62"/>
        <end position="90"/>
    </location>
</feature>
<dbReference type="PATRIC" id="fig|1121326.3.peg.5189"/>
<keyword evidence="4" id="KW-1185">Reference proteome</keyword>
<dbReference type="Proteomes" id="UP000076603">
    <property type="component" value="Unassembled WGS sequence"/>
</dbReference>
<keyword evidence="1" id="KW-0472">Membrane</keyword>
<feature type="signal peptide" evidence="2">
    <location>
        <begin position="1"/>
        <end position="29"/>
    </location>
</feature>
<evidence type="ECO:0000313" key="4">
    <source>
        <dbReference type="Proteomes" id="UP000076603"/>
    </source>
</evidence>
<keyword evidence="1" id="KW-0812">Transmembrane</keyword>
<dbReference type="EMBL" id="LWAE01000008">
    <property type="protein sequence ID" value="KZL89633.1"/>
    <property type="molecule type" value="Genomic_DNA"/>
</dbReference>
<proteinExistence type="predicted"/>
<dbReference type="PROSITE" id="PS51257">
    <property type="entry name" value="PROKAR_LIPOPROTEIN"/>
    <property type="match status" value="1"/>
</dbReference>
<keyword evidence="2" id="KW-0732">Signal</keyword>
<organism evidence="3 4">
    <name type="scientific">Clostridium magnum DSM 2767</name>
    <dbReference type="NCBI Taxonomy" id="1121326"/>
    <lineage>
        <taxon>Bacteria</taxon>
        <taxon>Bacillati</taxon>
        <taxon>Bacillota</taxon>
        <taxon>Clostridia</taxon>
        <taxon>Eubacteriales</taxon>
        <taxon>Clostridiaceae</taxon>
        <taxon>Clostridium</taxon>
    </lineage>
</organism>
<name>A0A162RAK2_9CLOT</name>
<gene>
    <name evidence="3" type="ORF">CLMAG_51330</name>
</gene>
<evidence type="ECO:0000256" key="1">
    <source>
        <dbReference type="SAM" id="Phobius"/>
    </source>
</evidence>
<reference evidence="3 4" key="1">
    <citation type="submission" date="2016-04" db="EMBL/GenBank/DDBJ databases">
        <title>Genome sequence of Clostridium magnum DSM 2767.</title>
        <authorList>
            <person name="Poehlein A."/>
            <person name="Uhlig R."/>
            <person name="Fischer R."/>
            <person name="Bahl H."/>
            <person name="Daniel R."/>
        </authorList>
    </citation>
    <scope>NUCLEOTIDE SEQUENCE [LARGE SCALE GENOMIC DNA]</scope>
    <source>
        <strain evidence="3 4">DSM 2767</strain>
    </source>
</reference>
<dbReference type="AlphaFoldDB" id="A0A162RAK2"/>
<evidence type="ECO:0000256" key="2">
    <source>
        <dbReference type="SAM" id="SignalP"/>
    </source>
</evidence>
<keyword evidence="1" id="KW-1133">Transmembrane helix</keyword>
<dbReference type="STRING" id="1121326.CLMAG_51330"/>
<comment type="caution">
    <text evidence="3">The sequence shown here is derived from an EMBL/GenBank/DDBJ whole genome shotgun (WGS) entry which is preliminary data.</text>
</comment>
<feature type="chain" id="PRO_5038479854" evidence="2">
    <location>
        <begin position="30"/>
        <end position="125"/>
    </location>
</feature>
<accession>A0A162RAK2</accession>
<sequence length="125" mass="13846">MDKNNSWKQKSAALTLAVSMIMVNPIALSGCNSSNNTQVKTLQVKIRMLLMMRMKKKRNKEVVIAAAVIVHLPLFLTLPVQAAVGALLFLTNLLAVGMHGQNPLLQEDIQEYMPLVQQANYKGEN</sequence>
<protein>
    <submittedName>
        <fullName evidence="3">Uncharacterized protein</fullName>
    </submittedName>
</protein>
<evidence type="ECO:0000313" key="3">
    <source>
        <dbReference type="EMBL" id="KZL89633.1"/>
    </source>
</evidence>